<organism evidence="2 3">
    <name type="scientific">Fulvivirga kasyanovii</name>
    <dbReference type="NCBI Taxonomy" id="396812"/>
    <lineage>
        <taxon>Bacteria</taxon>
        <taxon>Pseudomonadati</taxon>
        <taxon>Bacteroidota</taxon>
        <taxon>Cytophagia</taxon>
        <taxon>Cytophagales</taxon>
        <taxon>Fulvivirgaceae</taxon>
        <taxon>Fulvivirga</taxon>
    </lineage>
</organism>
<proteinExistence type="predicted"/>
<feature type="transmembrane region" description="Helical" evidence="1">
    <location>
        <begin position="128"/>
        <end position="153"/>
    </location>
</feature>
<accession>A0ABW9RYG2</accession>
<evidence type="ECO:0000313" key="2">
    <source>
        <dbReference type="EMBL" id="MTI28055.1"/>
    </source>
</evidence>
<evidence type="ECO:0000256" key="1">
    <source>
        <dbReference type="SAM" id="Phobius"/>
    </source>
</evidence>
<feature type="transmembrane region" description="Helical" evidence="1">
    <location>
        <begin position="84"/>
        <end position="107"/>
    </location>
</feature>
<protein>
    <submittedName>
        <fullName evidence="2">Uncharacterized protein</fullName>
    </submittedName>
</protein>
<comment type="caution">
    <text evidence="2">The sequence shown here is derived from an EMBL/GenBank/DDBJ whole genome shotgun (WGS) entry which is preliminary data.</text>
</comment>
<keyword evidence="1" id="KW-0812">Transmembrane</keyword>
<gene>
    <name evidence="2" type="ORF">E1163_24075</name>
</gene>
<feature type="transmembrane region" description="Helical" evidence="1">
    <location>
        <begin position="290"/>
        <end position="317"/>
    </location>
</feature>
<sequence>MPSLIKASFYKQVIWPLLKVTILLLLIAFIYLKLQDRRDDAETTLEYIQSILYNNIGMLILVVGLMPLNWGLEAVKWKVLVKPLADMSFISAVKGVLTGLSLSFMTPHGLGDYFGRVMQANNPQRGRYIGAIMLGRFCQMIPTLLFGALGLYYISSTLFLIYIACAVIIGVSLLLIFIAVRSGRGLMGGIKLSDKLKSKINYYFGVISMYSVVEILIIMSLSIFRYAVFAAQFGLILALFLPEISLHLNIAGVTWIFLSKSILPTFNFLSDLGVREFSAIYFYEKYPVDLMAVVSASLTLWLVNILVPTIAGAPLTLKMRLKAR</sequence>
<keyword evidence="1" id="KW-1133">Transmembrane helix</keyword>
<feature type="transmembrane region" description="Helical" evidence="1">
    <location>
        <begin position="52"/>
        <end position="72"/>
    </location>
</feature>
<reference evidence="2 3" key="1">
    <citation type="submission" date="2019-02" db="EMBL/GenBank/DDBJ databases">
        <authorList>
            <person name="Goldberg S.R."/>
            <person name="Haltli B.A."/>
            <person name="Correa H."/>
            <person name="Russell K.G."/>
        </authorList>
    </citation>
    <scope>NUCLEOTIDE SEQUENCE [LARGE SCALE GENOMIC DNA]</scope>
    <source>
        <strain evidence="2 3">JCM 16186</strain>
    </source>
</reference>
<dbReference type="PANTHER" id="PTHR39087">
    <property type="entry name" value="UPF0104 MEMBRANE PROTEIN MJ1595"/>
    <property type="match status" value="1"/>
</dbReference>
<keyword evidence="1" id="KW-0472">Membrane</keyword>
<evidence type="ECO:0000313" key="3">
    <source>
        <dbReference type="Proteomes" id="UP000798808"/>
    </source>
</evidence>
<feature type="transmembrane region" description="Helical" evidence="1">
    <location>
        <begin position="200"/>
        <end position="217"/>
    </location>
</feature>
<keyword evidence="3" id="KW-1185">Reference proteome</keyword>
<dbReference type="PANTHER" id="PTHR39087:SF2">
    <property type="entry name" value="UPF0104 MEMBRANE PROTEIN MJ1595"/>
    <property type="match status" value="1"/>
</dbReference>
<name>A0ABW9RYG2_9BACT</name>
<feature type="transmembrane region" description="Helical" evidence="1">
    <location>
        <begin position="159"/>
        <end position="180"/>
    </location>
</feature>
<dbReference type="Proteomes" id="UP000798808">
    <property type="component" value="Unassembled WGS sequence"/>
</dbReference>
<feature type="transmembrane region" description="Helical" evidence="1">
    <location>
        <begin position="223"/>
        <end position="241"/>
    </location>
</feature>
<feature type="transmembrane region" description="Helical" evidence="1">
    <location>
        <begin position="12"/>
        <end position="32"/>
    </location>
</feature>
<dbReference type="RefSeq" id="WP_155175197.1">
    <property type="nucleotide sequence ID" value="NZ_BAAAFL010000008.1"/>
</dbReference>
<feature type="transmembrane region" description="Helical" evidence="1">
    <location>
        <begin position="248"/>
        <end position="270"/>
    </location>
</feature>
<dbReference type="EMBL" id="SMLW01000651">
    <property type="protein sequence ID" value="MTI28055.1"/>
    <property type="molecule type" value="Genomic_DNA"/>
</dbReference>